<proteinExistence type="inferred from homology"/>
<dbReference type="Proteomes" id="UP000199598">
    <property type="component" value="Unassembled WGS sequence"/>
</dbReference>
<comment type="caution">
    <text evidence="10">The sequence shown here is derived from an EMBL/GenBank/DDBJ whole genome shotgun (WGS) entry which is preliminary data.</text>
</comment>
<dbReference type="PANTHER" id="PTHR48086">
    <property type="entry name" value="SODIUM/PROLINE SYMPORTER-RELATED"/>
    <property type="match status" value="1"/>
</dbReference>
<feature type="transmembrane region" description="Helical" evidence="9">
    <location>
        <begin position="289"/>
        <end position="310"/>
    </location>
</feature>
<feature type="transmembrane region" description="Helical" evidence="9">
    <location>
        <begin position="416"/>
        <end position="435"/>
    </location>
</feature>
<evidence type="ECO:0000256" key="3">
    <source>
        <dbReference type="ARBA" id="ARBA00022448"/>
    </source>
</evidence>
<evidence type="ECO:0000256" key="6">
    <source>
        <dbReference type="ARBA" id="ARBA00023136"/>
    </source>
</evidence>
<keyword evidence="5 9" id="KW-1133">Transmembrane helix</keyword>
<evidence type="ECO:0000313" key="10">
    <source>
        <dbReference type="EMBL" id="SFK09038.1"/>
    </source>
</evidence>
<comment type="subcellular location">
    <subcellularLocation>
        <location evidence="1">Membrane</location>
        <topology evidence="1">Multi-pass membrane protein</topology>
    </subcellularLocation>
</comment>
<keyword evidence="6 9" id="KW-0472">Membrane</keyword>
<feature type="transmembrane region" description="Helical" evidence="9">
    <location>
        <begin position="116"/>
        <end position="136"/>
    </location>
</feature>
<evidence type="ECO:0000256" key="4">
    <source>
        <dbReference type="ARBA" id="ARBA00022692"/>
    </source>
</evidence>
<dbReference type="InterPro" id="IPR038377">
    <property type="entry name" value="Na/Glc_symporter_sf"/>
</dbReference>
<feature type="transmembrane region" description="Helical" evidence="9">
    <location>
        <begin position="195"/>
        <end position="214"/>
    </location>
</feature>
<evidence type="ECO:0000256" key="1">
    <source>
        <dbReference type="ARBA" id="ARBA00004141"/>
    </source>
</evidence>
<dbReference type="EMBL" id="FOSK01000002">
    <property type="protein sequence ID" value="SFK09038.1"/>
    <property type="molecule type" value="Genomic_DNA"/>
</dbReference>
<protein>
    <submittedName>
        <fullName evidence="10">Cation/acetate symporter</fullName>
    </submittedName>
</protein>
<name>A0A1I3WNC7_9HYPH</name>
<feature type="transmembrane region" description="Helical" evidence="9">
    <location>
        <begin position="330"/>
        <end position="348"/>
    </location>
</feature>
<feature type="transmembrane region" description="Helical" evidence="9">
    <location>
        <begin position="85"/>
        <end position="109"/>
    </location>
</feature>
<dbReference type="RefSeq" id="WP_093517181.1">
    <property type="nucleotide sequence ID" value="NZ_FOSK01000002.1"/>
</dbReference>
<accession>A0A1I3WNC7</accession>
<gene>
    <name evidence="10" type="ORF">SAMN04488518_10284</name>
</gene>
<feature type="transmembrane region" description="Helical" evidence="9">
    <location>
        <begin position="156"/>
        <end position="174"/>
    </location>
</feature>
<evidence type="ECO:0000313" key="11">
    <source>
        <dbReference type="Proteomes" id="UP000199598"/>
    </source>
</evidence>
<feature type="transmembrane region" description="Helical" evidence="9">
    <location>
        <begin position="478"/>
        <end position="501"/>
    </location>
</feature>
<feature type="transmembrane region" description="Helical" evidence="9">
    <location>
        <begin position="447"/>
        <end position="466"/>
    </location>
</feature>
<dbReference type="PANTHER" id="PTHR48086:SF5">
    <property type="entry name" value="NA(+):SOLUTE SYMPORTER (SSF FAMILY)"/>
    <property type="match status" value="1"/>
</dbReference>
<dbReference type="Pfam" id="PF00474">
    <property type="entry name" value="SSF"/>
    <property type="match status" value="1"/>
</dbReference>
<evidence type="ECO:0000256" key="9">
    <source>
        <dbReference type="SAM" id="Phobius"/>
    </source>
</evidence>
<keyword evidence="11" id="KW-1185">Reference proteome</keyword>
<evidence type="ECO:0000256" key="2">
    <source>
        <dbReference type="ARBA" id="ARBA00006434"/>
    </source>
</evidence>
<feature type="compositionally biased region" description="Acidic residues" evidence="8">
    <location>
        <begin position="558"/>
        <end position="570"/>
    </location>
</feature>
<evidence type="ECO:0000256" key="7">
    <source>
        <dbReference type="RuleBase" id="RU362091"/>
    </source>
</evidence>
<dbReference type="InterPro" id="IPR050277">
    <property type="entry name" value="Sodium:Solute_Symporter"/>
</dbReference>
<dbReference type="InterPro" id="IPR001734">
    <property type="entry name" value="Na/solute_symporter"/>
</dbReference>
<feature type="transmembrane region" description="Helical" evidence="9">
    <location>
        <begin position="43"/>
        <end position="65"/>
    </location>
</feature>
<sequence length="570" mass="60284">MTLSSLDPHPSQYKGLPLALSLFTLALFLLTGLLAVMEKAGVVVVLIEALMALLPLLVFAMVGVLARTMKLSEYHWGGKSVPAGLTGVTLAACFVGGSFFPLFLSVIFLPEYISFPIVLGWVSSLVLCAVLFASPLRKFGSATVPEFLGVRLQSNLVRLIASGLVILVGIPLLCTEMLIGGQVLATSLSATSTTGILLFSMVLLISVVLGGVSSAVWTQALQGVLMVFACLSPVILLGLDQLTSPMITENAGFTSVVSTSLTEQLTAIIDLENTSIGWFLMQSPYAGGLWPLIGTALFFAIGMASLPHLLSKFLGTGSSSSSRRAAGYSLSFLLLLMVVGSAYFLLLADERLQSLLGPNALDQGHQSGLIAALIRSGIVAAALAASSALLMALSTSVSRDLIEALVLPRASLNQKIVLARVVVLLICAFVTYLAYSESLLFLDMLTLSLSLAAAAFFPVLVLSCWWSRFHATAAYSAMLAGSLATLFYALAVTSGSTGFWFGFPAEMGGLLGVFLGFAVGISLSYVTFSEDERHFHLASLLEQPGERDLSIDPPDTSDKDEPEELIEIKT</sequence>
<reference evidence="10 11" key="1">
    <citation type="submission" date="2016-10" db="EMBL/GenBank/DDBJ databases">
        <authorList>
            <person name="Varghese N."/>
            <person name="Submissions S."/>
        </authorList>
    </citation>
    <scope>NUCLEOTIDE SEQUENCE [LARGE SCALE GENOMIC DNA]</scope>
    <source>
        <strain evidence="10 11">DSM 16392</strain>
    </source>
</reference>
<dbReference type="PROSITE" id="PS50283">
    <property type="entry name" value="NA_SOLUT_SYMP_3"/>
    <property type="match status" value="1"/>
</dbReference>
<feature type="transmembrane region" description="Helical" evidence="9">
    <location>
        <begin position="507"/>
        <end position="528"/>
    </location>
</feature>
<keyword evidence="3" id="KW-0813">Transport</keyword>
<feature type="region of interest" description="Disordered" evidence="8">
    <location>
        <begin position="546"/>
        <end position="570"/>
    </location>
</feature>
<evidence type="ECO:0000256" key="5">
    <source>
        <dbReference type="ARBA" id="ARBA00022989"/>
    </source>
</evidence>
<comment type="similarity">
    <text evidence="2 7">Belongs to the sodium:solute symporter (SSF) (TC 2.A.21) family.</text>
</comment>
<feature type="transmembrane region" description="Helical" evidence="9">
    <location>
        <begin position="220"/>
        <end position="239"/>
    </location>
</feature>
<evidence type="ECO:0000256" key="8">
    <source>
        <dbReference type="SAM" id="MobiDB-lite"/>
    </source>
</evidence>
<organism evidence="10 11">
    <name type="scientific">Pseudovibrio ascidiaceicola</name>
    <dbReference type="NCBI Taxonomy" id="285279"/>
    <lineage>
        <taxon>Bacteria</taxon>
        <taxon>Pseudomonadati</taxon>
        <taxon>Pseudomonadota</taxon>
        <taxon>Alphaproteobacteria</taxon>
        <taxon>Hyphomicrobiales</taxon>
        <taxon>Stappiaceae</taxon>
        <taxon>Pseudovibrio</taxon>
    </lineage>
</organism>
<keyword evidence="4 9" id="KW-0812">Transmembrane</keyword>
<feature type="transmembrane region" description="Helical" evidence="9">
    <location>
        <begin position="15"/>
        <end position="36"/>
    </location>
</feature>
<dbReference type="Gene3D" id="1.20.1730.10">
    <property type="entry name" value="Sodium/glucose cotransporter"/>
    <property type="match status" value="1"/>
</dbReference>